<keyword evidence="1" id="KW-0472">Membrane</keyword>
<keyword evidence="1" id="KW-0812">Transmembrane</keyword>
<proteinExistence type="predicted"/>
<organism evidence="2 3">
    <name type="scientific">Marinobacter algicola DG893</name>
    <dbReference type="NCBI Taxonomy" id="443152"/>
    <lineage>
        <taxon>Bacteria</taxon>
        <taxon>Pseudomonadati</taxon>
        <taxon>Pseudomonadota</taxon>
        <taxon>Gammaproteobacteria</taxon>
        <taxon>Pseudomonadales</taxon>
        <taxon>Marinobacteraceae</taxon>
        <taxon>Marinobacter</taxon>
    </lineage>
</organism>
<sequence>MARKRSQGGPIETRLIGLFASLFFSVPTAAFIWLGVNKQLAYSGGFLSSNYLFTCIIVFAVTALILPQLFPSILGSIWRGILKVERWWGW</sequence>
<dbReference type="AlphaFoldDB" id="A6F078"/>
<dbReference type="STRING" id="443152.MDG893_05369"/>
<name>A6F078_9GAMM</name>
<keyword evidence="1" id="KW-1133">Transmembrane helix</keyword>
<reference evidence="2 3" key="1">
    <citation type="submission" date="2007-06" db="EMBL/GenBank/DDBJ databases">
        <authorList>
            <person name="Green D."/>
            <person name="Ferriera S."/>
            <person name="Johnson J."/>
            <person name="Kravitz S."/>
            <person name="Beeson K."/>
            <person name="Sutton G."/>
            <person name="Rogers Y.-H."/>
            <person name="Friedman R."/>
            <person name="Frazier M."/>
            <person name="Venter J.C."/>
        </authorList>
    </citation>
    <scope>NUCLEOTIDE SEQUENCE [LARGE SCALE GENOMIC DNA]</scope>
    <source>
        <strain evidence="2 3">DG893</strain>
    </source>
</reference>
<dbReference type="OrthoDB" id="6120380at2"/>
<dbReference type="RefSeq" id="WP_007153674.1">
    <property type="nucleotide sequence ID" value="NZ_ABCP01000012.1"/>
</dbReference>
<evidence type="ECO:0000313" key="3">
    <source>
        <dbReference type="Proteomes" id="UP000005856"/>
    </source>
</evidence>
<evidence type="ECO:0000256" key="1">
    <source>
        <dbReference type="SAM" id="Phobius"/>
    </source>
</evidence>
<keyword evidence="3" id="KW-1185">Reference proteome</keyword>
<accession>A6F078</accession>
<protein>
    <submittedName>
        <fullName evidence="2">Uncharacterized protein</fullName>
    </submittedName>
</protein>
<comment type="caution">
    <text evidence="2">The sequence shown here is derived from an EMBL/GenBank/DDBJ whole genome shotgun (WGS) entry which is preliminary data.</text>
</comment>
<dbReference type="Proteomes" id="UP000005856">
    <property type="component" value="Unassembled WGS sequence"/>
</dbReference>
<evidence type="ECO:0000313" key="2">
    <source>
        <dbReference type="EMBL" id="EDM47810.1"/>
    </source>
</evidence>
<feature type="transmembrane region" description="Helical" evidence="1">
    <location>
        <begin position="51"/>
        <end position="70"/>
    </location>
</feature>
<feature type="transmembrane region" description="Helical" evidence="1">
    <location>
        <begin position="15"/>
        <end position="36"/>
    </location>
</feature>
<gene>
    <name evidence="2" type="ORF">MDG893_05369</name>
</gene>
<dbReference type="EMBL" id="ABCP01000012">
    <property type="protein sequence ID" value="EDM47810.1"/>
    <property type="molecule type" value="Genomic_DNA"/>
</dbReference>